<reference evidence="2 3" key="1">
    <citation type="submission" date="2023-11" db="EMBL/GenBank/DDBJ databases">
        <title>Lentzea sokolovensis, sp. nov., Lentzea kristufkii, sp. nov., and Lentzea miocenensis, sp. nov., rare actinobacteria from Sokolov Coal Basin, Miocene lacustrine sediment, Czech Republic.</title>
        <authorList>
            <person name="Lara A."/>
            <person name="Kotroba L."/>
            <person name="Nouioui I."/>
            <person name="Neumann-Schaal M."/>
            <person name="Mast Y."/>
            <person name="Chronakova A."/>
        </authorList>
    </citation>
    <scope>NUCLEOTIDE SEQUENCE [LARGE SCALE GENOMIC DNA]</scope>
    <source>
        <strain evidence="2 3">BCCO 10_0061</strain>
    </source>
</reference>
<dbReference type="GO" id="GO:0032259">
    <property type="term" value="P:methylation"/>
    <property type="evidence" value="ECO:0007669"/>
    <property type="project" value="UniProtKB-KW"/>
</dbReference>
<evidence type="ECO:0000313" key="2">
    <source>
        <dbReference type="EMBL" id="MDX8141962.1"/>
    </source>
</evidence>
<dbReference type="Gene3D" id="3.40.50.150">
    <property type="entry name" value="Vaccinia Virus protein VP39"/>
    <property type="match status" value="1"/>
</dbReference>
<evidence type="ECO:0000313" key="3">
    <source>
        <dbReference type="Proteomes" id="UP001285352"/>
    </source>
</evidence>
<accession>A0ABU4US18</accession>
<keyword evidence="2" id="KW-0808">Transferase</keyword>
<evidence type="ECO:0000259" key="1">
    <source>
        <dbReference type="Pfam" id="PF08241"/>
    </source>
</evidence>
<dbReference type="CDD" id="cd02440">
    <property type="entry name" value="AdoMet_MTases"/>
    <property type="match status" value="1"/>
</dbReference>
<sequence length="192" mass="20879">MTTREFWDEHAATFDDEPDHGLRDPRVRDAWARLLLPLVPAESSVVDLGCGTGSLSVLLAEAGHDVHGLDLSEEMVKAARAKTSGMSATFTIGDAARPPYPKASFDVVLARHVLWALPDPAAALREWVSLLQPEGVLLLVEGRWSTGAGLTAAQTRSLVLGVRTEAVVTPLTSEDLWGRSIDDERYLLVSRR</sequence>
<dbReference type="RefSeq" id="WP_319974274.1">
    <property type="nucleotide sequence ID" value="NZ_JAXAVU010000004.1"/>
</dbReference>
<protein>
    <submittedName>
        <fullName evidence="2">Class I SAM-dependent methyltransferase</fullName>
    </submittedName>
</protein>
<dbReference type="Pfam" id="PF08241">
    <property type="entry name" value="Methyltransf_11"/>
    <property type="match status" value="1"/>
</dbReference>
<dbReference type="SUPFAM" id="SSF53335">
    <property type="entry name" value="S-adenosyl-L-methionine-dependent methyltransferases"/>
    <property type="match status" value="1"/>
</dbReference>
<name>A0ABU4US18_9PSEU</name>
<organism evidence="2 3">
    <name type="scientific">Lentzea sokolovensis</name>
    <dbReference type="NCBI Taxonomy" id="3095429"/>
    <lineage>
        <taxon>Bacteria</taxon>
        <taxon>Bacillati</taxon>
        <taxon>Actinomycetota</taxon>
        <taxon>Actinomycetes</taxon>
        <taxon>Pseudonocardiales</taxon>
        <taxon>Pseudonocardiaceae</taxon>
        <taxon>Lentzea</taxon>
    </lineage>
</organism>
<dbReference type="InterPro" id="IPR013216">
    <property type="entry name" value="Methyltransf_11"/>
</dbReference>
<keyword evidence="2" id="KW-0489">Methyltransferase</keyword>
<dbReference type="Proteomes" id="UP001285352">
    <property type="component" value="Unassembled WGS sequence"/>
</dbReference>
<dbReference type="PANTHER" id="PTHR43861">
    <property type="entry name" value="TRANS-ACONITATE 2-METHYLTRANSFERASE-RELATED"/>
    <property type="match status" value="1"/>
</dbReference>
<dbReference type="GO" id="GO:0008168">
    <property type="term" value="F:methyltransferase activity"/>
    <property type="evidence" value="ECO:0007669"/>
    <property type="project" value="UniProtKB-KW"/>
</dbReference>
<dbReference type="EMBL" id="JAXAVU010000004">
    <property type="protein sequence ID" value="MDX8141962.1"/>
    <property type="molecule type" value="Genomic_DNA"/>
</dbReference>
<feature type="domain" description="Methyltransferase type 11" evidence="1">
    <location>
        <begin position="46"/>
        <end position="138"/>
    </location>
</feature>
<dbReference type="InterPro" id="IPR029063">
    <property type="entry name" value="SAM-dependent_MTases_sf"/>
</dbReference>
<proteinExistence type="predicted"/>
<comment type="caution">
    <text evidence="2">The sequence shown here is derived from an EMBL/GenBank/DDBJ whole genome shotgun (WGS) entry which is preliminary data.</text>
</comment>
<gene>
    <name evidence="2" type="ORF">SK854_07570</name>
</gene>
<keyword evidence="3" id="KW-1185">Reference proteome</keyword>